<dbReference type="InterPro" id="IPR000725">
    <property type="entry name" value="Olfact_rcpt"/>
</dbReference>
<evidence type="ECO:0000256" key="13">
    <source>
        <dbReference type="SAM" id="MobiDB-lite"/>
    </source>
</evidence>
<proteinExistence type="inferred from homology"/>
<dbReference type="PANTHER" id="PTHR48018">
    <property type="entry name" value="OLFACTORY RECEPTOR"/>
    <property type="match status" value="1"/>
</dbReference>
<dbReference type="PRINTS" id="PR00245">
    <property type="entry name" value="OLFACTORYR"/>
</dbReference>
<protein>
    <submittedName>
        <fullName evidence="17">Olfactory receptor 143-like</fullName>
    </submittedName>
</protein>
<feature type="domain" description="G-protein coupled receptors family 1 profile" evidence="15">
    <location>
        <begin position="190"/>
        <end position="439"/>
    </location>
</feature>
<dbReference type="PROSITE" id="PS50262">
    <property type="entry name" value="G_PROTEIN_RECEP_F1_2"/>
    <property type="match status" value="1"/>
</dbReference>
<dbReference type="PROSITE" id="PS00237">
    <property type="entry name" value="G_PROTEIN_RECEP_F1_1"/>
    <property type="match status" value="1"/>
</dbReference>
<keyword evidence="16" id="KW-1185">Reference proteome</keyword>
<dbReference type="SUPFAM" id="SSF81321">
    <property type="entry name" value="Family A G protein-coupled receptor-like"/>
    <property type="match status" value="1"/>
</dbReference>
<dbReference type="GO" id="GO:0005886">
    <property type="term" value="C:plasma membrane"/>
    <property type="evidence" value="ECO:0007669"/>
    <property type="project" value="UniProtKB-SubCell"/>
</dbReference>
<keyword evidence="11 12" id="KW-0807">Transducer</keyword>
<evidence type="ECO:0000256" key="4">
    <source>
        <dbReference type="ARBA" id="ARBA00022606"/>
    </source>
</evidence>
<evidence type="ECO:0000256" key="12">
    <source>
        <dbReference type="RuleBase" id="RU000688"/>
    </source>
</evidence>
<dbReference type="KEGG" id="nsu:110586074"/>
<evidence type="ECO:0000256" key="8">
    <source>
        <dbReference type="ARBA" id="ARBA00023040"/>
    </source>
</evidence>
<keyword evidence="5 12" id="KW-0812">Transmembrane</keyword>
<feature type="transmembrane region" description="Helical" evidence="14">
    <location>
        <begin position="209"/>
        <end position="227"/>
    </location>
</feature>
<dbReference type="GeneID" id="110586074"/>
<accession>A0A2Y9HJD3</accession>
<dbReference type="Pfam" id="PF13853">
    <property type="entry name" value="7tm_4"/>
    <property type="match status" value="1"/>
</dbReference>
<comment type="function">
    <text evidence="1">Putative odorant or sperm cell receptor.</text>
</comment>
<dbReference type="InParanoid" id="A0A2Y9HJD3"/>
<comment type="subcellular location">
    <subcellularLocation>
        <location evidence="2">Cell membrane</location>
        <topology evidence="2">Multi-pass membrane protein</topology>
    </subcellularLocation>
</comment>
<feature type="compositionally biased region" description="Polar residues" evidence="13">
    <location>
        <begin position="119"/>
        <end position="129"/>
    </location>
</feature>
<keyword evidence="7 14" id="KW-1133">Transmembrane helix</keyword>
<evidence type="ECO:0000259" key="15">
    <source>
        <dbReference type="PROSITE" id="PS50262"/>
    </source>
</evidence>
<gene>
    <name evidence="17" type="primary">LOC110586074</name>
</gene>
<feature type="region of interest" description="Disordered" evidence="13">
    <location>
        <begin position="89"/>
        <end position="132"/>
    </location>
</feature>
<evidence type="ECO:0000256" key="2">
    <source>
        <dbReference type="ARBA" id="ARBA00004651"/>
    </source>
</evidence>
<dbReference type="InterPro" id="IPR017452">
    <property type="entry name" value="GPCR_Rhodpsn_7TM"/>
</dbReference>
<sequence>MVLLAVGTSTFQNGFRVISQVAVVQGTGLDGGRTCPTGPAPLAASTLSPGPMKAAGALGLPVLQRRQVTALVLCMPLTLGAQHLQKLRSPRTGPAWGRQPPPPTAGSSETPRGEGLCPNSHTRAPTEQGLTLEGRDTSLISSQITALQIVTMENDSSVMEFILVGLTDQSQLQLPLFFLFLLNCVVTVVGNLSLINLICLNSHLHTPMYFFIFNLSFIDLCHSLVITPKMLMNFVSEKNIISFTECMTQLFFFCFFVHSESYVLTAMAYDRYVAICKPLLYTVTMSPQFCSLLMSGSYVMGFAGAMVHTGDMVRLSFCDSNIISHYMCDIFPLLQLSCSSTYASELVTSVIVGTVVIVSSLIICISYALILFSVLHVSSAQGWSKAFSTCGSHIVTVGLFYGSGLFTHLKTSPAGSMGQVKFFSVFYTNVVPMLNPLIYSLRNKDVKCALEKTLKRIAH</sequence>
<feature type="transmembrane region" description="Helical" evidence="14">
    <location>
        <begin position="176"/>
        <end position="197"/>
    </location>
</feature>
<keyword evidence="10 12" id="KW-0675">Receptor</keyword>
<dbReference type="Gene3D" id="1.20.1070.10">
    <property type="entry name" value="Rhodopsin 7-helix transmembrane proteins"/>
    <property type="match status" value="1"/>
</dbReference>
<evidence type="ECO:0000256" key="1">
    <source>
        <dbReference type="ARBA" id="ARBA00003929"/>
    </source>
</evidence>
<dbReference type="FunFam" id="1.20.1070.10:FF:000004">
    <property type="entry name" value="Olfactory receptor"/>
    <property type="match status" value="1"/>
</dbReference>
<dbReference type="RefSeq" id="XP_021551898.1">
    <property type="nucleotide sequence ID" value="XM_021696223.1"/>
</dbReference>
<feature type="transmembrane region" description="Helical" evidence="14">
    <location>
        <begin position="350"/>
        <end position="375"/>
    </location>
</feature>
<evidence type="ECO:0000256" key="6">
    <source>
        <dbReference type="ARBA" id="ARBA00022725"/>
    </source>
</evidence>
<dbReference type="AlphaFoldDB" id="A0A2Y9HJD3"/>
<evidence type="ECO:0000256" key="11">
    <source>
        <dbReference type="ARBA" id="ARBA00023224"/>
    </source>
</evidence>
<dbReference type="PRINTS" id="PR00237">
    <property type="entry name" value="GPCRRHODOPSN"/>
</dbReference>
<evidence type="ECO:0000313" key="16">
    <source>
        <dbReference type="Proteomes" id="UP000248481"/>
    </source>
</evidence>
<keyword evidence="4" id="KW-0716">Sensory transduction</keyword>
<dbReference type="GO" id="GO:0004930">
    <property type="term" value="F:G protein-coupled receptor activity"/>
    <property type="evidence" value="ECO:0007669"/>
    <property type="project" value="UniProtKB-KW"/>
</dbReference>
<comment type="similarity">
    <text evidence="12">Belongs to the G-protein coupled receptor 1 family.</text>
</comment>
<evidence type="ECO:0000256" key="3">
    <source>
        <dbReference type="ARBA" id="ARBA00022475"/>
    </source>
</evidence>
<dbReference type="Proteomes" id="UP000248481">
    <property type="component" value="Chromosome 11"/>
</dbReference>
<dbReference type="CDD" id="cd15405">
    <property type="entry name" value="7tmA_OR8B-like"/>
    <property type="match status" value="1"/>
</dbReference>
<feature type="transmembrane region" description="Helical" evidence="14">
    <location>
        <begin position="289"/>
        <end position="307"/>
    </location>
</feature>
<reference evidence="17" key="1">
    <citation type="submission" date="2025-08" db="UniProtKB">
        <authorList>
            <consortium name="RefSeq"/>
        </authorList>
    </citation>
    <scope>IDENTIFICATION</scope>
    <source>
        <tissue evidence="17">Blood</tissue>
    </source>
</reference>
<keyword evidence="9 14" id="KW-0472">Membrane</keyword>
<organism evidence="16 17">
    <name type="scientific">Neomonachus schauinslandi</name>
    <name type="common">Hawaiian monk seal</name>
    <name type="synonym">Monachus schauinslandi</name>
    <dbReference type="NCBI Taxonomy" id="29088"/>
    <lineage>
        <taxon>Eukaryota</taxon>
        <taxon>Metazoa</taxon>
        <taxon>Chordata</taxon>
        <taxon>Craniata</taxon>
        <taxon>Vertebrata</taxon>
        <taxon>Euteleostomi</taxon>
        <taxon>Mammalia</taxon>
        <taxon>Eutheria</taxon>
        <taxon>Laurasiatheria</taxon>
        <taxon>Carnivora</taxon>
        <taxon>Caniformia</taxon>
        <taxon>Pinnipedia</taxon>
        <taxon>Phocidae</taxon>
        <taxon>Monachinae</taxon>
        <taxon>Monachini</taxon>
        <taxon>Neomonachus</taxon>
    </lineage>
</organism>
<evidence type="ECO:0000256" key="10">
    <source>
        <dbReference type="ARBA" id="ARBA00023170"/>
    </source>
</evidence>
<evidence type="ECO:0000256" key="14">
    <source>
        <dbReference type="SAM" id="Phobius"/>
    </source>
</evidence>
<dbReference type="GO" id="GO:0004984">
    <property type="term" value="F:olfactory receptor activity"/>
    <property type="evidence" value="ECO:0007669"/>
    <property type="project" value="InterPro"/>
</dbReference>
<evidence type="ECO:0000256" key="9">
    <source>
        <dbReference type="ARBA" id="ARBA00023136"/>
    </source>
</evidence>
<evidence type="ECO:0000256" key="7">
    <source>
        <dbReference type="ARBA" id="ARBA00022989"/>
    </source>
</evidence>
<evidence type="ECO:0000313" key="17">
    <source>
        <dbReference type="RefSeq" id="XP_021551898.1"/>
    </source>
</evidence>
<keyword evidence="8 12" id="KW-0297">G-protein coupled receptor</keyword>
<dbReference type="InterPro" id="IPR000276">
    <property type="entry name" value="GPCR_Rhodpsn"/>
</dbReference>
<keyword evidence="3" id="KW-1003">Cell membrane</keyword>
<keyword evidence="6" id="KW-0552">Olfaction</keyword>
<feature type="transmembrane region" description="Helical" evidence="14">
    <location>
        <begin position="247"/>
        <end position="269"/>
    </location>
</feature>
<name>A0A2Y9HJD3_NEOSC</name>
<evidence type="ECO:0000256" key="5">
    <source>
        <dbReference type="ARBA" id="ARBA00022692"/>
    </source>
</evidence>